<sequence length="538" mass="56921">MFSRLTIKVRLILLLLLNAVLFVAVVGGMLLQMEWNQVRLARFIDSDLALERNLGDAYSQGLQTGQALRNILLDPANPKGHANYEKARESFDTAMLAIGMSTVAVDKGQLAADAAAWLPIREDVLARVKAGDVESAKTLLVKEETPRWRALRENLLLAREEARKSALQTRQVLDEGYQNARVKGLGAGIVLLLVSLFATISITRRLMRQLGGEPAFAVEVVHRIALGDLSRPVELARGDDGTSLLAAMQRMQSELSGEIGQVRDMSGLLSSAIGVVRSNAQAISDVSRAQSGASSAMVAAVADLTRSIGDVDAGAAQVDLLASATADGALRTIDRIGEVELAIGEMAGRMQSSAEIIAHLDGEAEQISQIVTAIKGIAEQTNLLALNAAIEAARAGEQGRGFAVVADEVRKLSERTALSTQDIAAMITRLQGSSRGAVKSVTEAADLATGGVGCVQGAKAAIAELESLVTEVRVATASISGAIHEQLRSCTEISRQIDGVTGMGEENSRVSAETFRQVEGLARIAGDLDQSVGRFRLG</sequence>
<name>A0A6C2CR26_9RHOO</name>
<dbReference type="Pfam" id="PF00015">
    <property type="entry name" value="MCPsignal"/>
    <property type="match status" value="1"/>
</dbReference>
<evidence type="ECO:0000256" key="1">
    <source>
        <dbReference type="ARBA" id="ARBA00004429"/>
    </source>
</evidence>
<dbReference type="Proteomes" id="UP000389128">
    <property type="component" value="Unassembled WGS sequence"/>
</dbReference>
<evidence type="ECO:0000256" key="2">
    <source>
        <dbReference type="ARBA" id="ARBA00022475"/>
    </source>
</evidence>
<dbReference type="PROSITE" id="PS50111">
    <property type="entry name" value="CHEMOTAXIS_TRANSDUC_2"/>
    <property type="match status" value="1"/>
</dbReference>
<evidence type="ECO:0000256" key="10">
    <source>
        <dbReference type="SAM" id="Phobius"/>
    </source>
</evidence>
<keyword evidence="2" id="KW-1003">Cell membrane</keyword>
<organism evidence="12 13">
    <name type="scientific">Zoogloea oleivorans</name>
    <dbReference type="NCBI Taxonomy" id="1552750"/>
    <lineage>
        <taxon>Bacteria</taxon>
        <taxon>Pseudomonadati</taxon>
        <taxon>Pseudomonadota</taxon>
        <taxon>Betaproteobacteria</taxon>
        <taxon>Rhodocyclales</taxon>
        <taxon>Zoogloeaceae</taxon>
        <taxon>Zoogloea</taxon>
    </lineage>
</organism>
<keyword evidence="6 10" id="KW-0472">Membrane</keyword>
<dbReference type="PANTHER" id="PTHR32089:SF119">
    <property type="entry name" value="METHYL-ACCEPTING CHEMOTAXIS PROTEIN CTPL"/>
    <property type="match status" value="1"/>
</dbReference>
<evidence type="ECO:0000259" key="11">
    <source>
        <dbReference type="PROSITE" id="PS50111"/>
    </source>
</evidence>
<dbReference type="AlphaFoldDB" id="A0A6C2CR26"/>
<dbReference type="GO" id="GO:0006935">
    <property type="term" value="P:chemotaxis"/>
    <property type="evidence" value="ECO:0007669"/>
    <property type="project" value="InterPro"/>
</dbReference>
<protein>
    <submittedName>
        <fullName evidence="12">Methyl-accepting chemotaxis protein</fullName>
    </submittedName>
</protein>
<comment type="similarity">
    <text evidence="8">Belongs to the methyl-accepting chemotaxis (MCP) protein family.</text>
</comment>
<evidence type="ECO:0000256" key="6">
    <source>
        <dbReference type="ARBA" id="ARBA00023136"/>
    </source>
</evidence>
<evidence type="ECO:0000256" key="5">
    <source>
        <dbReference type="ARBA" id="ARBA00022989"/>
    </source>
</evidence>
<keyword evidence="5 10" id="KW-1133">Transmembrane helix</keyword>
<keyword evidence="13" id="KW-1185">Reference proteome</keyword>
<evidence type="ECO:0000256" key="7">
    <source>
        <dbReference type="ARBA" id="ARBA00023224"/>
    </source>
</evidence>
<dbReference type="FunFam" id="1.10.287.950:FF:000001">
    <property type="entry name" value="Methyl-accepting chemotaxis sensory transducer"/>
    <property type="match status" value="1"/>
</dbReference>
<keyword evidence="4 10" id="KW-0812">Transmembrane</keyword>
<dbReference type="OrthoDB" id="9177860at2"/>
<dbReference type="EMBL" id="SDKK01000012">
    <property type="protein sequence ID" value="TYC55939.1"/>
    <property type="molecule type" value="Genomic_DNA"/>
</dbReference>
<evidence type="ECO:0000256" key="8">
    <source>
        <dbReference type="ARBA" id="ARBA00029447"/>
    </source>
</evidence>
<feature type="domain" description="Methyl-accepting transducer" evidence="11">
    <location>
        <begin position="265"/>
        <end position="501"/>
    </location>
</feature>
<dbReference type="GO" id="GO:0004888">
    <property type="term" value="F:transmembrane signaling receptor activity"/>
    <property type="evidence" value="ECO:0007669"/>
    <property type="project" value="InterPro"/>
</dbReference>
<keyword evidence="3" id="KW-0997">Cell inner membrane</keyword>
<dbReference type="Pfam" id="PF02203">
    <property type="entry name" value="TarH"/>
    <property type="match status" value="1"/>
</dbReference>
<dbReference type="GO" id="GO:0007165">
    <property type="term" value="P:signal transduction"/>
    <property type="evidence" value="ECO:0007669"/>
    <property type="project" value="UniProtKB-KW"/>
</dbReference>
<dbReference type="GO" id="GO:0005886">
    <property type="term" value="C:plasma membrane"/>
    <property type="evidence" value="ECO:0007669"/>
    <property type="project" value="UniProtKB-SubCell"/>
</dbReference>
<evidence type="ECO:0000313" key="13">
    <source>
        <dbReference type="Proteomes" id="UP000389128"/>
    </source>
</evidence>
<dbReference type="InterPro" id="IPR004089">
    <property type="entry name" value="MCPsignal_dom"/>
</dbReference>
<comment type="caution">
    <text evidence="12">The sequence shown here is derived from an EMBL/GenBank/DDBJ whole genome shotgun (WGS) entry which is preliminary data.</text>
</comment>
<gene>
    <name evidence="12" type="ORF">ETQ85_13650</name>
</gene>
<dbReference type="InterPro" id="IPR004090">
    <property type="entry name" value="Chemotax_Me-accpt_rcpt"/>
</dbReference>
<dbReference type="SUPFAM" id="SSF58104">
    <property type="entry name" value="Methyl-accepting chemotaxis protein (MCP) signaling domain"/>
    <property type="match status" value="1"/>
</dbReference>
<feature type="transmembrane region" description="Helical" evidence="10">
    <location>
        <begin position="12"/>
        <end position="31"/>
    </location>
</feature>
<reference evidence="12 13" key="1">
    <citation type="submission" date="2019-01" db="EMBL/GenBank/DDBJ databases">
        <title>Zoogloea oleivorans genome sequencing and assembly.</title>
        <authorList>
            <person name="Tancsics A."/>
            <person name="Farkas M."/>
            <person name="Kriszt B."/>
            <person name="Maroti G."/>
            <person name="Horvath B."/>
        </authorList>
    </citation>
    <scope>NUCLEOTIDE SEQUENCE [LARGE SCALE GENOMIC DNA]</scope>
    <source>
        <strain evidence="12 13">Buc</strain>
    </source>
</reference>
<keyword evidence="7 9" id="KW-0807">Transducer</keyword>
<accession>A0A6C2CR26</accession>
<evidence type="ECO:0000256" key="3">
    <source>
        <dbReference type="ARBA" id="ARBA00022519"/>
    </source>
</evidence>
<evidence type="ECO:0000256" key="9">
    <source>
        <dbReference type="PROSITE-ProRule" id="PRU00284"/>
    </source>
</evidence>
<evidence type="ECO:0000313" key="12">
    <source>
        <dbReference type="EMBL" id="TYC55939.1"/>
    </source>
</evidence>
<evidence type="ECO:0000256" key="4">
    <source>
        <dbReference type="ARBA" id="ARBA00022692"/>
    </source>
</evidence>
<proteinExistence type="inferred from homology"/>
<dbReference type="SMART" id="SM00283">
    <property type="entry name" value="MA"/>
    <property type="match status" value="1"/>
</dbReference>
<dbReference type="RefSeq" id="WP_148579631.1">
    <property type="nucleotide sequence ID" value="NZ_SDKK01000012.1"/>
</dbReference>
<dbReference type="PRINTS" id="PR00260">
    <property type="entry name" value="CHEMTRNSDUCR"/>
</dbReference>
<dbReference type="InterPro" id="IPR003122">
    <property type="entry name" value="Tar_rcpt_lig-bd"/>
</dbReference>
<dbReference type="PANTHER" id="PTHR32089">
    <property type="entry name" value="METHYL-ACCEPTING CHEMOTAXIS PROTEIN MCPB"/>
    <property type="match status" value="1"/>
</dbReference>
<dbReference type="Gene3D" id="1.10.287.950">
    <property type="entry name" value="Methyl-accepting chemotaxis protein"/>
    <property type="match status" value="1"/>
</dbReference>
<comment type="subcellular location">
    <subcellularLocation>
        <location evidence="1">Cell inner membrane</location>
        <topology evidence="1">Multi-pass membrane protein</topology>
    </subcellularLocation>
</comment>